<reference evidence="5 6" key="2">
    <citation type="submission" date="2018-06" db="EMBL/GenBank/DDBJ databases">
        <title>Metagenomic assembly of (sub)arctic Cyanobacteria and their associated microbiome from non-axenic cultures.</title>
        <authorList>
            <person name="Baurain D."/>
        </authorList>
    </citation>
    <scope>NUCLEOTIDE SEQUENCE [LARGE SCALE GENOMIC DNA]</scope>
    <source>
        <strain evidence="5">ULC027bin1</strain>
    </source>
</reference>
<evidence type="ECO:0000256" key="2">
    <source>
        <dbReference type="SAM" id="MobiDB-lite"/>
    </source>
</evidence>
<dbReference type="SUPFAM" id="SSF53850">
    <property type="entry name" value="Periplasmic binding protein-like II"/>
    <property type="match status" value="1"/>
</dbReference>
<protein>
    <submittedName>
        <fullName evidence="5">Phosphate ABC transporter substrate-binding protein</fullName>
    </submittedName>
</protein>
<proteinExistence type="predicted"/>
<dbReference type="Proteomes" id="UP000249794">
    <property type="component" value="Unassembled WGS sequence"/>
</dbReference>
<dbReference type="CDD" id="cd13566">
    <property type="entry name" value="PBP2_phosphate"/>
    <property type="match status" value="1"/>
</dbReference>
<dbReference type="InterPro" id="IPR050811">
    <property type="entry name" value="Phosphate_ABC_transporter"/>
</dbReference>
<organism evidence="5 6">
    <name type="scientific">Phormidesmis priestleyi</name>
    <dbReference type="NCBI Taxonomy" id="268141"/>
    <lineage>
        <taxon>Bacteria</taxon>
        <taxon>Bacillati</taxon>
        <taxon>Cyanobacteriota</taxon>
        <taxon>Cyanophyceae</taxon>
        <taxon>Leptolyngbyales</taxon>
        <taxon>Leptolyngbyaceae</taxon>
        <taxon>Phormidesmis</taxon>
    </lineage>
</organism>
<reference evidence="6" key="1">
    <citation type="submission" date="2018-04" db="EMBL/GenBank/DDBJ databases">
        <authorList>
            <person name="Cornet L."/>
        </authorList>
    </citation>
    <scope>NUCLEOTIDE SEQUENCE [LARGE SCALE GENOMIC DNA]</scope>
</reference>
<dbReference type="Gene3D" id="3.40.190.10">
    <property type="entry name" value="Periplasmic binding protein-like II"/>
    <property type="match status" value="2"/>
</dbReference>
<dbReference type="InterPro" id="IPR024370">
    <property type="entry name" value="PBP_domain"/>
</dbReference>
<feature type="region of interest" description="Disordered" evidence="2">
    <location>
        <begin position="40"/>
        <end position="63"/>
    </location>
</feature>
<evidence type="ECO:0000313" key="5">
    <source>
        <dbReference type="EMBL" id="PZO55358.1"/>
    </source>
</evidence>
<evidence type="ECO:0000313" key="6">
    <source>
        <dbReference type="Proteomes" id="UP000249794"/>
    </source>
</evidence>
<keyword evidence="3" id="KW-0472">Membrane</keyword>
<dbReference type="EMBL" id="QBMP01000098">
    <property type="protein sequence ID" value="PZO55358.1"/>
    <property type="molecule type" value="Genomic_DNA"/>
</dbReference>
<feature type="transmembrane region" description="Helical" evidence="3">
    <location>
        <begin position="12"/>
        <end position="30"/>
    </location>
</feature>
<feature type="domain" description="PBP" evidence="4">
    <location>
        <begin position="79"/>
        <end position="339"/>
    </location>
</feature>
<dbReference type="PANTHER" id="PTHR30570:SF1">
    <property type="entry name" value="PHOSPHATE-BINDING PROTEIN PSTS"/>
    <property type="match status" value="1"/>
</dbReference>
<sequence length="360" mass="37898">MSQSKNEIPALVVALGVTAALIGGGIWWLMNSDLLSKGAKGPSNVTATADPNSPDSPNQSAAAIASAGNTFSDVAEVPSGRFTYGGSTTWASIRGAVDPALESALPNFKLIYQDATGSGDGIQKLIAGDLDFAQSSRPLNPDEKQQAEQQGFSLQEIPVATEAIAIATHPDITLSGLAHPGLTLTQLKDIYTGKITNWSQVGGPNLAIVPASRGETGGTVQFFQEAVMANQPFANNVQRLASTTEALRFVSTTPGAIYFASAPEVVGQCTVVPVALGTSEQNFTAPYQQPYVAPQDCPVRRNQLNLSAFQTKAYPLTRPLYVIVRQDNQPAQQAGIAYAKLLKTQQGQGLLQQAGFVPLQ</sequence>
<dbReference type="PANTHER" id="PTHR30570">
    <property type="entry name" value="PERIPLASMIC PHOSPHATE BINDING COMPONENT OF PHOSPHATE ABC TRANSPORTER"/>
    <property type="match status" value="1"/>
</dbReference>
<evidence type="ECO:0000256" key="3">
    <source>
        <dbReference type="SAM" id="Phobius"/>
    </source>
</evidence>
<evidence type="ECO:0000256" key="1">
    <source>
        <dbReference type="ARBA" id="ARBA00022729"/>
    </source>
</evidence>
<evidence type="ECO:0000259" key="4">
    <source>
        <dbReference type="Pfam" id="PF12849"/>
    </source>
</evidence>
<feature type="compositionally biased region" description="Polar residues" evidence="2">
    <location>
        <begin position="43"/>
        <end position="63"/>
    </location>
</feature>
<comment type="caution">
    <text evidence="5">The sequence shown here is derived from an EMBL/GenBank/DDBJ whole genome shotgun (WGS) entry which is preliminary data.</text>
</comment>
<keyword evidence="3" id="KW-0812">Transmembrane</keyword>
<gene>
    <name evidence="5" type="ORF">DCF15_10705</name>
</gene>
<dbReference type="Pfam" id="PF12849">
    <property type="entry name" value="PBP_like_2"/>
    <property type="match status" value="1"/>
</dbReference>
<keyword evidence="1" id="KW-0732">Signal</keyword>
<accession>A0A2W4ZKE1</accession>
<dbReference type="AlphaFoldDB" id="A0A2W4ZKE1"/>
<name>A0A2W4ZKE1_9CYAN</name>
<keyword evidence="3" id="KW-1133">Transmembrane helix</keyword>